<proteinExistence type="predicted"/>
<keyword evidence="2" id="KW-1185">Reference proteome</keyword>
<dbReference type="Proteomes" id="UP001157418">
    <property type="component" value="Unassembled WGS sequence"/>
</dbReference>
<protein>
    <submittedName>
        <fullName evidence="1">Uncharacterized protein</fullName>
    </submittedName>
</protein>
<evidence type="ECO:0000313" key="1">
    <source>
        <dbReference type="EMBL" id="CAH1414145.1"/>
    </source>
</evidence>
<gene>
    <name evidence="1" type="ORF">LVIROSA_LOCUS2075</name>
</gene>
<reference evidence="1 2" key="1">
    <citation type="submission" date="2022-01" db="EMBL/GenBank/DDBJ databases">
        <authorList>
            <person name="Xiong W."/>
            <person name="Schranz E."/>
        </authorList>
    </citation>
    <scope>NUCLEOTIDE SEQUENCE [LARGE SCALE GENOMIC DNA]</scope>
</reference>
<name>A0AAU9LI44_9ASTR</name>
<dbReference type="EMBL" id="CAKMRJ010000001">
    <property type="protein sequence ID" value="CAH1414145.1"/>
    <property type="molecule type" value="Genomic_DNA"/>
</dbReference>
<organism evidence="1 2">
    <name type="scientific">Lactuca virosa</name>
    <dbReference type="NCBI Taxonomy" id="75947"/>
    <lineage>
        <taxon>Eukaryota</taxon>
        <taxon>Viridiplantae</taxon>
        <taxon>Streptophyta</taxon>
        <taxon>Embryophyta</taxon>
        <taxon>Tracheophyta</taxon>
        <taxon>Spermatophyta</taxon>
        <taxon>Magnoliopsida</taxon>
        <taxon>eudicotyledons</taxon>
        <taxon>Gunneridae</taxon>
        <taxon>Pentapetalae</taxon>
        <taxon>asterids</taxon>
        <taxon>campanulids</taxon>
        <taxon>Asterales</taxon>
        <taxon>Asteraceae</taxon>
        <taxon>Cichorioideae</taxon>
        <taxon>Cichorieae</taxon>
        <taxon>Lactucinae</taxon>
        <taxon>Lactuca</taxon>
    </lineage>
</organism>
<accession>A0AAU9LI44</accession>
<sequence length="129" mass="13367">MFVTNGGVWKTDVCSLVICFNGGACGRTDMPLTLSTIGGVVLLEIVVSCWFCMDSFCVNTVAEDIDPSAIGLHDLLIGAVVIEPSCYGASLVTGVKMGMVISSNDIIGLMGLVGVPPAPPVSPVVIFRC</sequence>
<dbReference type="AlphaFoldDB" id="A0AAU9LI44"/>
<comment type="caution">
    <text evidence="1">The sequence shown here is derived from an EMBL/GenBank/DDBJ whole genome shotgun (WGS) entry which is preliminary data.</text>
</comment>
<evidence type="ECO:0000313" key="2">
    <source>
        <dbReference type="Proteomes" id="UP001157418"/>
    </source>
</evidence>